<evidence type="ECO:0000313" key="5">
    <source>
        <dbReference type="Proteomes" id="UP001291623"/>
    </source>
</evidence>
<keyword evidence="3" id="KW-0862">Zinc</keyword>
<dbReference type="GO" id="GO:0046872">
    <property type="term" value="F:metal ion binding"/>
    <property type="evidence" value="ECO:0007669"/>
    <property type="project" value="UniProtKB-KW"/>
</dbReference>
<dbReference type="FunFam" id="3.40.630.50:FF:000001">
    <property type="entry name" value="D-aminoacyl-tRNA deacylase"/>
    <property type="match status" value="1"/>
</dbReference>
<dbReference type="InterPro" id="IPR007508">
    <property type="entry name" value="DtdA"/>
</dbReference>
<dbReference type="AlphaFoldDB" id="A0AAE1SPH6"/>
<comment type="caution">
    <text evidence="4">The sequence shown here is derived from an EMBL/GenBank/DDBJ whole genome shotgun (WGS) entry which is preliminary data.</text>
</comment>
<dbReference type="Proteomes" id="UP001291623">
    <property type="component" value="Unassembled WGS sequence"/>
</dbReference>
<sequence>MVKLVVATTTDPASINPAKELLGMPGWQPGPTLDQGIRSFSNGDVRLLEHDKGIVEEDDLDQRWEIGTGQHVDEVIFLSKHTAVSNRPAFTIHPIGVPHLKEGDVPPQGGRPGWAAPPNPRMGLWMILLNKIAESHNLISEFEITFEATHHGPVTTKPTMFIEIGSTEEYWKRQDAAQVIALVSFTLLLAALLVRDVAILKLVWEGLGLGGGPPVGNWSSLLFHQHAPKAARLLSLPLHSRLLTDMLISFQRSRVQAVETASCRSASFHKLYAVVLHFTTLEVLSEKPHVLKETAKQPNMLSYLEHEKAFLFKCKMVQRDQHENQEPTYFFTSCMSANNKVLLGIGGGHYVPRHTDVIKKDGCWVGQLLSGYSLPMEDPGPSKGKVSAQDIAGTWRNSIRAAYDATKAGFPGGEILAHLDQKSFKSWQKNAIIEFLGAENIKIGKPGDFR</sequence>
<dbReference type="Pfam" id="PF04414">
    <property type="entry name" value="tRNA_deacylase"/>
    <property type="match status" value="2"/>
</dbReference>
<proteinExistence type="predicted"/>
<keyword evidence="2" id="KW-0378">Hydrolase</keyword>
<dbReference type="GO" id="GO:0051499">
    <property type="term" value="F:D-aminoacyl-tRNA deacylase activity"/>
    <property type="evidence" value="ECO:0007669"/>
    <property type="project" value="InterPro"/>
</dbReference>
<evidence type="ECO:0000256" key="3">
    <source>
        <dbReference type="ARBA" id="ARBA00022833"/>
    </source>
</evidence>
<protein>
    <recommendedName>
        <fullName evidence="6">D-aminoacyl-tRNA deacylase</fullName>
    </recommendedName>
</protein>
<dbReference type="Gene3D" id="3.40.50.10700">
    <property type="entry name" value="AF0625-like"/>
    <property type="match status" value="1"/>
</dbReference>
<name>A0AAE1SPH6_9SOLA</name>
<evidence type="ECO:0008006" key="6">
    <source>
        <dbReference type="Google" id="ProtNLM"/>
    </source>
</evidence>
<evidence type="ECO:0000313" key="4">
    <source>
        <dbReference type="EMBL" id="KAK4373263.1"/>
    </source>
</evidence>
<evidence type="ECO:0000256" key="2">
    <source>
        <dbReference type="ARBA" id="ARBA00022801"/>
    </source>
</evidence>
<organism evidence="4 5">
    <name type="scientific">Anisodus tanguticus</name>
    <dbReference type="NCBI Taxonomy" id="243964"/>
    <lineage>
        <taxon>Eukaryota</taxon>
        <taxon>Viridiplantae</taxon>
        <taxon>Streptophyta</taxon>
        <taxon>Embryophyta</taxon>
        <taxon>Tracheophyta</taxon>
        <taxon>Spermatophyta</taxon>
        <taxon>Magnoliopsida</taxon>
        <taxon>eudicotyledons</taxon>
        <taxon>Gunneridae</taxon>
        <taxon>Pentapetalae</taxon>
        <taxon>asterids</taxon>
        <taxon>lamiids</taxon>
        <taxon>Solanales</taxon>
        <taxon>Solanaceae</taxon>
        <taxon>Solanoideae</taxon>
        <taxon>Hyoscyameae</taxon>
        <taxon>Anisodus</taxon>
    </lineage>
</organism>
<dbReference type="SUPFAM" id="SSF142535">
    <property type="entry name" value="AF0625-like"/>
    <property type="match status" value="2"/>
</dbReference>
<dbReference type="EMBL" id="JAVYJV010000004">
    <property type="protein sequence ID" value="KAK4373263.1"/>
    <property type="molecule type" value="Genomic_DNA"/>
</dbReference>
<dbReference type="Gene3D" id="3.40.630.50">
    <property type="entry name" value="AF0625-like"/>
    <property type="match status" value="1"/>
</dbReference>
<reference evidence="4" key="1">
    <citation type="submission" date="2023-12" db="EMBL/GenBank/DDBJ databases">
        <title>Genome assembly of Anisodus tanguticus.</title>
        <authorList>
            <person name="Wang Y.-J."/>
        </authorList>
    </citation>
    <scope>NUCLEOTIDE SEQUENCE</scope>
    <source>
        <strain evidence="4">KB-2021</strain>
        <tissue evidence="4">Leaf</tissue>
    </source>
</reference>
<dbReference type="PANTHER" id="PTHR34667:SF1">
    <property type="entry name" value="D-AMINOACYL-TRNA DEACYLASE"/>
    <property type="match status" value="1"/>
</dbReference>
<keyword evidence="1" id="KW-0479">Metal-binding</keyword>
<evidence type="ECO:0000256" key="1">
    <source>
        <dbReference type="ARBA" id="ARBA00022723"/>
    </source>
</evidence>
<gene>
    <name evidence="4" type="ORF">RND71_008647</name>
</gene>
<accession>A0AAE1SPH6</accession>
<keyword evidence="5" id="KW-1185">Reference proteome</keyword>
<dbReference type="PANTHER" id="PTHR34667">
    <property type="entry name" value="D-AMINOACYL-TRNA DEACYLASE"/>
    <property type="match status" value="1"/>
</dbReference>